<dbReference type="PANTHER" id="PTHR11334">
    <property type="entry name" value="MAS-RELATED G-PROTEIN COUPLED RECEPTOR"/>
    <property type="match status" value="1"/>
</dbReference>
<feature type="transmembrane region" description="Helical" evidence="11">
    <location>
        <begin position="264"/>
        <end position="286"/>
    </location>
</feature>
<dbReference type="PANTHER" id="PTHR11334:SF68">
    <property type="entry name" value="G-PROTEIN COUPLED RECEPTORS FAMILY 1 PROFILE DOMAIN-CONTAINING PROTEIN-RELATED"/>
    <property type="match status" value="1"/>
</dbReference>
<dbReference type="Ensembl" id="ENSPMRT00000025861.1">
    <property type="protein sequence ID" value="ENSPMRP00000024376.1"/>
    <property type="gene ID" value="ENSPMRG00000015753.1"/>
</dbReference>
<keyword evidence="4 11" id="KW-1133">Transmembrane helix</keyword>
<evidence type="ECO:0000256" key="8">
    <source>
        <dbReference type="ARBA" id="ARBA00023224"/>
    </source>
</evidence>
<feature type="transmembrane region" description="Helical" evidence="11">
    <location>
        <begin position="85"/>
        <end position="105"/>
    </location>
</feature>
<evidence type="ECO:0000313" key="13">
    <source>
        <dbReference type="Ensembl" id="ENSPMRP00000024376.1"/>
    </source>
</evidence>
<dbReference type="PROSITE" id="PS00237">
    <property type="entry name" value="G_PROTEIN_RECEP_F1_1"/>
    <property type="match status" value="1"/>
</dbReference>
<feature type="transmembrane region" description="Helical" evidence="11">
    <location>
        <begin position="48"/>
        <end position="73"/>
    </location>
</feature>
<keyword evidence="2" id="KW-1003">Cell membrane</keyword>
<keyword evidence="14" id="KW-1185">Reference proteome</keyword>
<comment type="subcellular location">
    <subcellularLocation>
        <location evidence="1">Cell membrane</location>
        <topology evidence="1">Multi-pass membrane protein</topology>
    </subcellularLocation>
</comment>
<keyword evidence="7 10" id="KW-0675">Receptor</keyword>
<organism evidence="13 14">
    <name type="scientific">Podarcis muralis</name>
    <name type="common">Wall lizard</name>
    <name type="synonym">Lacerta muralis</name>
    <dbReference type="NCBI Taxonomy" id="64176"/>
    <lineage>
        <taxon>Eukaryota</taxon>
        <taxon>Metazoa</taxon>
        <taxon>Chordata</taxon>
        <taxon>Craniata</taxon>
        <taxon>Vertebrata</taxon>
        <taxon>Euteleostomi</taxon>
        <taxon>Lepidosauria</taxon>
        <taxon>Squamata</taxon>
        <taxon>Bifurcata</taxon>
        <taxon>Unidentata</taxon>
        <taxon>Episquamata</taxon>
        <taxon>Laterata</taxon>
        <taxon>Lacertibaenia</taxon>
        <taxon>Lacertidae</taxon>
        <taxon>Podarcis</taxon>
    </lineage>
</organism>
<evidence type="ECO:0000256" key="4">
    <source>
        <dbReference type="ARBA" id="ARBA00022989"/>
    </source>
</evidence>
<dbReference type="PRINTS" id="PR00237">
    <property type="entry name" value="GPCRRHODOPSN"/>
</dbReference>
<sequence length="328" mass="37069">MQESFNQSGAQTHNPSEAVILFPATKYNDTYNSSSNDQGDSHYYPFKIFILNVFILVTCCVGFLGNGTVIWLLVFHIRRKPFTTYILNLAVADFAFLLSLEIYAFTRFPDYVLHGIAVCLLSFTYNTGQLLLTAISIDRCLSVLFPIWHRCVRPTHLSTTVCALIWLLSCLLGVMLYILENYYTFPYWLSETGQYVLTGLLCLPLVTISTVILFIKVCFKSHPRKRGRLLTVILLTLLFFLVLAFPLNALLLVLSFVGLNISGLFHYAILCASLNSCVNPFLYFLVGRRKGGQSRESLLAILQRVLNEEENGRQEMGAPCSNPLRNLS</sequence>
<dbReference type="InterPro" id="IPR026234">
    <property type="entry name" value="MRGPCRFAMILY"/>
</dbReference>
<dbReference type="FunFam" id="1.20.1070.10:FF:000193">
    <property type="entry name" value="Mas-related G-protein coupled receptor member E"/>
    <property type="match status" value="1"/>
</dbReference>
<evidence type="ECO:0000256" key="7">
    <source>
        <dbReference type="ARBA" id="ARBA00023170"/>
    </source>
</evidence>
<evidence type="ECO:0000256" key="2">
    <source>
        <dbReference type="ARBA" id="ARBA00022475"/>
    </source>
</evidence>
<feature type="transmembrane region" description="Helical" evidence="11">
    <location>
        <begin position="195"/>
        <end position="217"/>
    </location>
</feature>
<dbReference type="GeneTree" id="ENSGT01030000234639"/>
<proteinExistence type="inferred from homology"/>
<dbReference type="InterPro" id="IPR000276">
    <property type="entry name" value="GPCR_Rhodpsn"/>
</dbReference>
<accession>A0A670JIV0</accession>
<name>A0A670JIV0_PODMU</name>
<comment type="similarity">
    <text evidence="9">Belongs to the G-protein coupled receptor 1 family. Mas subfamily.</text>
</comment>
<keyword evidence="5 10" id="KW-0297">G-protein coupled receptor</keyword>
<evidence type="ECO:0000256" key="10">
    <source>
        <dbReference type="RuleBase" id="RU000688"/>
    </source>
</evidence>
<feature type="transmembrane region" description="Helical" evidence="11">
    <location>
        <begin position="229"/>
        <end position="258"/>
    </location>
</feature>
<dbReference type="Gene3D" id="1.20.1070.10">
    <property type="entry name" value="Rhodopsin 7-helix transmembrane proteins"/>
    <property type="match status" value="1"/>
</dbReference>
<feature type="transmembrane region" description="Helical" evidence="11">
    <location>
        <begin position="157"/>
        <end position="179"/>
    </location>
</feature>
<keyword evidence="6 11" id="KW-0472">Membrane</keyword>
<gene>
    <name evidence="13" type="primary">LOC114601297</name>
</gene>
<dbReference type="PRINTS" id="PR02108">
    <property type="entry name" value="MRGPCRFAMILY"/>
</dbReference>
<keyword evidence="8 10" id="KW-0807">Transducer</keyword>
<evidence type="ECO:0000256" key="3">
    <source>
        <dbReference type="ARBA" id="ARBA00022692"/>
    </source>
</evidence>
<dbReference type="Proteomes" id="UP000472272">
    <property type="component" value="Chromosome 7"/>
</dbReference>
<evidence type="ECO:0000256" key="11">
    <source>
        <dbReference type="SAM" id="Phobius"/>
    </source>
</evidence>
<feature type="transmembrane region" description="Helical" evidence="11">
    <location>
        <begin position="111"/>
        <end position="137"/>
    </location>
</feature>
<evidence type="ECO:0000313" key="14">
    <source>
        <dbReference type="Proteomes" id="UP000472272"/>
    </source>
</evidence>
<evidence type="ECO:0000256" key="5">
    <source>
        <dbReference type="ARBA" id="ARBA00023040"/>
    </source>
</evidence>
<dbReference type="GO" id="GO:0005886">
    <property type="term" value="C:plasma membrane"/>
    <property type="evidence" value="ECO:0007669"/>
    <property type="project" value="UniProtKB-SubCell"/>
</dbReference>
<evidence type="ECO:0000256" key="1">
    <source>
        <dbReference type="ARBA" id="ARBA00004651"/>
    </source>
</evidence>
<keyword evidence="3 10" id="KW-0812">Transmembrane</keyword>
<evidence type="ECO:0000256" key="6">
    <source>
        <dbReference type="ARBA" id="ARBA00023136"/>
    </source>
</evidence>
<evidence type="ECO:0000256" key="9">
    <source>
        <dbReference type="ARBA" id="ARBA00061394"/>
    </source>
</evidence>
<feature type="domain" description="G-protein coupled receptors family 1 profile" evidence="12">
    <location>
        <begin position="65"/>
        <end position="283"/>
    </location>
</feature>
<protein>
    <submittedName>
        <fullName evidence="13">Mas-related G-protein coupled receptor member H-like</fullName>
    </submittedName>
</protein>
<reference evidence="13" key="3">
    <citation type="submission" date="2025-09" db="UniProtKB">
        <authorList>
            <consortium name="Ensembl"/>
        </authorList>
    </citation>
    <scope>IDENTIFICATION</scope>
</reference>
<dbReference type="Pfam" id="PF00001">
    <property type="entry name" value="7tm_1"/>
    <property type="match status" value="1"/>
</dbReference>
<dbReference type="PROSITE" id="PS50262">
    <property type="entry name" value="G_PROTEIN_RECEP_F1_2"/>
    <property type="match status" value="1"/>
</dbReference>
<dbReference type="InterPro" id="IPR017452">
    <property type="entry name" value="GPCR_Rhodpsn_7TM"/>
</dbReference>
<dbReference type="SUPFAM" id="SSF81321">
    <property type="entry name" value="Family A G protein-coupled receptor-like"/>
    <property type="match status" value="1"/>
</dbReference>
<reference evidence="13 14" key="1">
    <citation type="journal article" date="2019" name="Proc. Natl. Acad. Sci. U.S.A.">
        <title>Regulatory changes in pterin and carotenoid genes underlie balanced color polymorphisms in the wall lizard.</title>
        <authorList>
            <person name="Andrade P."/>
            <person name="Pinho C."/>
            <person name="Perez I de Lanuza G."/>
            <person name="Afonso S."/>
            <person name="Brejcha J."/>
            <person name="Rubin C.J."/>
            <person name="Wallerman O."/>
            <person name="Pereira P."/>
            <person name="Sabatino S.J."/>
            <person name="Bellati A."/>
            <person name="Pellitteri-Rosa D."/>
            <person name="Bosakova Z."/>
            <person name="Bunikis I."/>
            <person name="Carretero M.A."/>
            <person name="Feiner N."/>
            <person name="Marsik P."/>
            <person name="Pauperio F."/>
            <person name="Salvi D."/>
            <person name="Soler L."/>
            <person name="While G.M."/>
            <person name="Uller T."/>
            <person name="Font E."/>
            <person name="Andersson L."/>
            <person name="Carneiro M."/>
        </authorList>
    </citation>
    <scope>NUCLEOTIDE SEQUENCE</scope>
</reference>
<dbReference type="AlphaFoldDB" id="A0A670JIV0"/>
<dbReference type="OMA" id="LIHANIY"/>
<reference evidence="13" key="2">
    <citation type="submission" date="2025-08" db="UniProtKB">
        <authorList>
            <consortium name="Ensembl"/>
        </authorList>
    </citation>
    <scope>IDENTIFICATION</scope>
</reference>
<evidence type="ECO:0000259" key="12">
    <source>
        <dbReference type="PROSITE" id="PS50262"/>
    </source>
</evidence>
<dbReference type="GO" id="GO:0004930">
    <property type="term" value="F:G protein-coupled receptor activity"/>
    <property type="evidence" value="ECO:0007669"/>
    <property type="project" value="UniProtKB-KW"/>
</dbReference>